<feature type="region of interest" description="Disordered" evidence="1">
    <location>
        <begin position="66"/>
        <end position="92"/>
    </location>
</feature>
<dbReference type="Proteomes" id="UP001431209">
    <property type="component" value="Unassembled WGS sequence"/>
</dbReference>
<protein>
    <submittedName>
        <fullName evidence="2">Uncharacterized protein</fullName>
    </submittedName>
</protein>
<feature type="compositionally biased region" description="Basic residues" evidence="1">
    <location>
        <begin position="80"/>
        <end position="92"/>
    </location>
</feature>
<gene>
    <name evidence="2" type="ORF">AKO1_001962</name>
</gene>
<keyword evidence="3" id="KW-1185">Reference proteome</keyword>
<evidence type="ECO:0000256" key="1">
    <source>
        <dbReference type="SAM" id="MobiDB-lite"/>
    </source>
</evidence>
<evidence type="ECO:0000313" key="3">
    <source>
        <dbReference type="Proteomes" id="UP001431209"/>
    </source>
</evidence>
<evidence type="ECO:0000313" key="2">
    <source>
        <dbReference type="EMBL" id="KAL0486382.1"/>
    </source>
</evidence>
<proteinExistence type="predicted"/>
<dbReference type="EMBL" id="JAOPGA020001228">
    <property type="protein sequence ID" value="KAL0486382.1"/>
    <property type="molecule type" value="Genomic_DNA"/>
</dbReference>
<name>A0AAW2ZCN0_9EUKA</name>
<sequence>MSSVTPQQREAFFLKYLKQIIEDKEIDGELIERAKLMIEAFEKKRLTEDQKNECYSMLDGIDEKVRGDDDYVSPAACRSEKKRGRKSGTKQI</sequence>
<reference evidence="2 3" key="1">
    <citation type="submission" date="2024-03" db="EMBL/GenBank/DDBJ databases">
        <title>The Acrasis kona genome and developmental transcriptomes reveal deep origins of eukaryotic multicellular pathways.</title>
        <authorList>
            <person name="Sheikh S."/>
            <person name="Fu C.-J."/>
            <person name="Brown M.W."/>
            <person name="Baldauf S.L."/>
        </authorList>
    </citation>
    <scope>NUCLEOTIDE SEQUENCE [LARGE SCALE GENOMIC DNA]</scope>
    <source>
        <strain evidence="2 3">ATCC MYA-3509</strain>
    </source>
</reference>
<comment type="caution">
    <text evidence="2">The sequence shown here is derived from an EMBL/GenBank/DDBJ whole genome shotgun (WGS) entry which is preliminary data.</text>
</comment>
<dbReference type="AlphaFoldDB" id="A0AAW2ZCN0"/>
<organism evidence="2 3">
    <name type="scientific">Acrasis kona</name>
    <dbReference type="NCBI Taxonomy" id="1008807"/>
    <lineage>
        <taxon>Eukaryota</taxon>
        <taxon>Discoba</taxon>
        <taxon>Heterolobosea</taxon>
        <taxon>Tetramitia</taxon>
        <taxon>Eutetramitia</taxon>
        <taxon>Acrasidae</taxon>
        <taxon>Acrasis</taxon>
    </lineage>
</organism>
<accession>A0AAW2ZCN0</accession>